<evidence type="ECO:0000256" key="8">
    <source>
        <dbReference type="SAM" id="MobiDB-lite"/>
    </source>
</evidence>
<feature type="compositionally biased region" description="Pro residues" evidence="8">
    <location>
        <begin position="33"/>
        <end position="49"/>
    </location>
</feature>
<dbReference type="NCBIfam" id="TIGR01620">
    <property type="entry name" value="hyp_HI0043"/>
    <property type="match status" value="1"/>
</dbReference>
<sequence>MTRRPVVFDLEDEEAAPARPARRPDLQPEAFSGPPPQDPPVSPATAPPVPDEDEDPAPEGRAMQTVAALAARRPSRLARFFWSSFVALLGFVISVAAWNFVFGLFERNQILGTIALTLVGLVALAVLLIALREMAAFARLRRLDTLHHEAEAAIGANDVKAARALVDRLTGFYAAREDTRWGRARLAERRDEIFDADGLMGLAERELLLPLDAAATREIEAAARQVATITAIVPLALADLLTALTANLRMIRRVAEIYGGRGGVLGSIRLARAVMTHLVATGAVAVGDDMIGSIAGGGMLAKVSRRFGEGVVNGALTARVGVAAMEVCRPLPFREARRPSVSALVKRALTGVFSRPDS</sequence>
<evidence type="ECO:0000256" key="9">
    <source>
        <dbReference type="SAM" id="Phobius"/>
    </source>
</evidence>
<dbReference type="InterPro" id="IPR021147">
    <property type="entry name" value="DUF697"/>
</dbReference>
<protein>
    <submittedName>
        <fullName evidence="10">Putative membrane protein</fullName>
    </submittedName>
</protein>
<feature type="transmembrane region" description="Helical" evidence="9">
    <location>
        <begin position="110"/>
        <end position="131"/>
    </location>
</feature>
<evidence type="ECO:0000256" key="1">
    <source>
        <dbReference type="ARBA" id="ARBA00004429"/>
    </source>
</evidence>
<dbReference type="AlphaFoldDB" id="A0A4R8FZL6"/>
<keyword evidence="5 9" id="KW-0812">Transmembrane</keyword>
<evidence type="ECO:0000313" key="10">
    <source>
        <dbReference type="EMBL" id="TDX28185.1"/>
    </source>
</evidence>
<accession>A0A4R8FZL6</accession>
<keyword evidence="7 9" id="KW-0472">Membrane</keyword>
<keyword evidence="3" id="KW-1003">Cell membrane</keyword>
<reference evidence="10 11" key="1">
    <citation type="submission" date="2019-03" db="EMBL/GenBank/DDBJ databases">
        <title>Genomic Encyclopedia of Type Strains, Phase IV (KMG-IV): sequencing the most valuable type-strain genomes for metagenomic binning, comparative biology and taxonomic classification.</title>
        <authorList>
            <person name="Goeker M."/>
        </authorList>
    </citation>
    <scope>NUCLEOTIDE SEQUENCE [LARGE SCALE GENOMIC DNA]</scope>
    <source>
        <strain evidence="10 11">JA181</strain>
    </source>
</reference>
<evidence type="ECO:0000256" key="6">
    <source>
        <dbReference type="ARBA" id="ARBA00022989"/>
    </source>
</evidence>
<keyword evidence="4" id="KW-0997">Cell inner membrane</keyword>
<dbReference type="Pfam" id="PF05128">
    <property type="entry name" value="DUF697"/>
    <property type="match status" value="1"/>
</dbReference>
<dbReference type="RefSeq" id="WP_113669321.1">
    <property type="nucleotide sequence ID" value="NZ_SOEB01000012.1"/>
</dbReference>
<dbReference type="InterPro" id="IPR006507">
    <property type="entry name" value="UPF0283"/>
</dbReference>
<dbReference type="Proteomes" id="UP000295484">
    <property type="component" value="Unassembled WGS sequence"/>
</dbReference>
<organism evidence="10 11">
    <name type="scientific">Rhodovulum visakhapatnamense</name>
    <dbReference type="NCBI Taxonomy" id="364297"/>
    <lineage>
        <taxon>Bacteria</taxon>
        <taxon>Pseudomonadati</taxon>
        <taxon>Pseudomonadota</taxon>
        <taxon>Alphaproteobacteria</taxon>
        <taxon>Rhodobacterales</taxon>
        <taxon>Paracoccaceae</taxon>
        <taxon>Rhodovulum</taxon>
    </lineage>
</organism>
<dbReference type="GO" id="GO:0005886">
    <property type="term" value="C:plasma membrane"/>
    <property type="evidence" value="ECO:0007669"/>
    <property type="project" value="UniProtKB-SubCell"/>
</dbReference>
<dbReference type="PANTHER" id="PTHR39342">
    <property type="entry name" value="UPF0283 MEMBRANE PROTEIN YCJF"/>
    <property type="match status" value="1"/>
</dbReference>
<evidence type="ECO:0000313" key="11">
    <source>
        <dbReference type="Proteomes" id="UP000295484"/>
    </source>
</evidence>
<name>A0A4R8FZL6_9RHOB</name>
<feature type="region of interest" description="Disordered" evidence="8">
    <location>
        <begin position="1"/>
        <end position="59"/>
    </location>
</feature>
<evidence type="ECO:0000256" key="5">
    <source>
        <dbReference type="ARBA" id="ARBA00022692"/>
    </source>
</evidence>
<gene>
    <name evidence="10" type="ORF">EV657_11212</name>
</gene>
<feature type="transmembrane region" description="Helical" evidence="9">
    <location>
        <begin position="80"/>
        <end position="104"/>
    </location>
</feature>
<proteinExistence type="inferred from homology"/>
<comment type="subcellular location">
    <subcellularLocation>
        <location evidence="1">Cell inner membrane</location>
        <topology evidence="1">Multi-pass membrane protein</topology>
    </subcellularLocation>
</comment>
<keyword evidence="6 9" id="KW-1133">Transmembrane helix</keyword>
<evidence type="ECO:0000256" key="2">
    <source>
        <dbReference type="ARBA" id="ARBA00008255"/>
    </source>
</evidence>
<dbReference type="EMBL" id="SOEB01000012">
    <property type="protein sequence ID" value="TDX28185.1"/>
    <property type="molecule type" value="Genomic_DNA"/>
</dbReference>
<dbReference type="PANTHER" id="PTHR39342:SF1">
    <property type="entry name" value="UPF0283 MEMBRANE PROTEIN YCJF"/>
    <property type="match status" value="1"/>
</dbReference>
<comment type="caution">
    <text evidence="10">The sequence shown here is derived from an EMBL/GenBank/DDBJ whole genome shotgun (WGS) entry which is preliminary data.</text>
</comment>
<evidence type="ECO:0000256" key="3">
    <source>
        <dbReference type="ARBA" id="ARBA00022475"/>
    </source>
</evidence>
<comment type="similarity">
    <text evidence="2">Belongs to the UPF0283 family.</text>
</comment>
<evidence type="ECO:0000256" key="7">
    <source>
        <dbReference type="ARBA" id="ARBA00023136"/>
    </source>
</evidence>
<evidence type="ECO:0000256" key="4">
    <source>
        <dbReference type="ARBA" id="ARBA00022519"/>
    </source>
</evidence>